<keyword evidence="2" id="KW-1185">Reference proteome</keyword>
<organism evidence="1 2">
    <name type="scientific">Massilia timonae CCUG 45783</name>
    <dbReference type="NCBI Taxonomy" id="883126"/>
    <lineage>
        <taxon>Bacteria</taxon>
        <taxon>Pseudomonadati</taxon>
        <taxon>Pseudomonadota</taxon>
        <taxon>Betaproteobacteria</taxon>
        <taxon>Burkholderiales</taxon>
        <taxon>Oxalobacteraceae</taxon>
        <taxon>Telluria group</taxon>
        <taxon>Massilia</taxon>
    </lineage>
</organism>
<evidence type="ECO:0000313" key="2">
    <source>
        <dbReference type="Proteomes" id="UP000009874"/>
    </source>
</evidence>
<accession>K9DYM2</accession>
<comment type="caution">
    <text evidence="1">The sequence shown here is derived from an EMBL/GenBank/DDBJ whole genome shotgun (WGS) entry which is preliminary data.</text>
</comment>
<evidence type="ECO:0000313" key="1">
    <source>
        <dbReference type="EMBL" id="EKU82330.1"/>
    </source>
</evidence>
<dbReference type="EMBL" id="AGZI01000027">
    <property type="protein sequence ID" value="EKU82330.1"/>
    <property type="molecule type" value="Genomic_DNA"/>
</dbReference>
<proteinExistence type="predicted"/>
<protein>
    <recommendedName>
        <fullName evidence="3">Exonuclease domain-containing protein</fullName>
    </recommendedName>
</protein>
<evidence type="ECO:0008006" key="3">
    <source>
        <dbReference type="Google" id="ProtNLM"/>
    </source>
</evidence>
<dbReference type="InterPro" id="IPR012337">
    <property type="entry name" value="RNaseH-like_sf"/>
</dbReference>
<dbReference type="HOGENOM" id="CLU_3137501_0_0_4"/>
<name>K9DYM2_9BURK</name>
<dbReference type="AlphaFoldDB" id="K9DYM2"/>
<gene>
    <name evidence="1" type="ORF">HMPREF9710_02353</name>
</gene>
<sequence length="49" mass="5177">MRDSHYPQSGAPIVFFDVETTGLCANKDVIIGPGQATGGTPYCLPHSAR</sequence>
<dbReference type="Proteomes" id="UP000009874">
    <property type="component" value="Unassembled WGS sequence"/>
</dbReference>
<dbReference type="SUPFAM" id="SSF53098">
    <property type="entry name" value="Ribonuclease H-like"/>
    <property type="match status" value="1"/>
</dbReference>
<reference evidence="1 2" key="1">
    <citation type="submission" date="2012-09" db="EMBL/GenBank/DDBJ databases">
        <title>The Genome Sequence of Massilia timonae CCUG 45783.</title>
        <authorList>
            <consortium name="The Broad Institute Genome Sequencing Platform"/>
            <person name="Earl A."/>
            <person name="Ward D."/>
            <person name="Feldgarden M."/>
            <person name="Gevers D."/>
            <person name="Huys G."/>
            <person name="Walker B."/>
            <person name="Young S.K."/>
            <person name="Zeng Q."/>
            <person name="Gargeya S."/>
            <person name="Fitzgerald M."/>
            <person name="Haas B."/>
            <person name="Abouelleil A."/>
            <person name="Alvarado L."/>
            <person name="Arachchi H.M."/>
            <person name="Berlin A.M."/>
            <person name="Chapman S.B."/>
            <person name="Goldberg J."/>
            <person name="Griggs A."/>
            <person name="Gujja S."/>
            <person name="Hansen M."/>
            <person name="Howarth C."/>
            <person name="Imamovic A."/>
            <person name="Larimer J."/>
            <person name="McCowen C."/>
            <person name="Montmayeur A."/>
            <person name="Murphy C."/>
            <person name="Neiman D."/>
            <person name="Pearson M."/>
            <person name="Priest M."/>
            <person name="Roberts A."/>
            <person name="Saif S."/>
            <person name="Shea T."/>
            <person name="Sisk P."/>
            <person name="Sykes S."/>
            <person name="Wortman J."/>
            <person name="Nusbaum C."/>
            <person name="Birren B."/>
        </authorList>
    </citation>
    <scope>NUCLEOTIDE SEQUENCE [LARGE SCALE GENOMIC DNA]</scope>
    <source>
        <strain evidence="1 2">CCUG 45783</strain>
    </source>
</reference>